<dbReference type="GO" id="GO:0007229">
    <property type="term" value="P:integrin-mediated signaling pathway"/>
    <property type="evidence" value="ECO:0007669"/>
    <property type="project" value="UniProtKB-KW"/>
</dbReference>
<dbReference type="SUPFAM" id="SSF53300">
    <property type="entry name" value="vWA-like"/>
    <property type="match status" value="1"/>
</dbReference>
<dbReference type="EMBL" id="CP024785">
    <property type="protein sequence ID" value="AUB40515.1"/>
    <property type="molecule type" value="Genomic_DNA"/>
</dbReference>
<dbReference type="PANTHER" id="PTHR10082">
    <property type="entry name" value="INTEGRIN BETA SUBUNIT"/>
    <property type="match status" value="1"/>
</dbReference>
<keyword evidence="6" id="KW-1015">Disulfide bond</keyword>
<dbReference type="PRINTS" id="PR01186">
    <property type="entry name" value="INTEGRINB"/>
</dbReference>
<keyword evidence="7" id="KW-0325">Glycoprotein</keyword>
<name>A0A2K8T0I0_9NOSO</name>
<dbReference type="PANTHER" id="PTHR10082:SF60">
    <property type="entry name" value="INTEGRIN BETA-PS"/>
    <property type="match status" value="1"/>
</dbReference>
<dbReference type="GO" id="GO:0005178">
    <property type="term" value="F:integrin binding"/>
    <property type="evidence" value="ECO:0007669"/>
    <property type="project" value="TreeGrafter"/>
</dbReference>
<sequence length="397" mass="41608">MILNPIKNLSKLAMSVVCSFGIAGLFTPSEARAASLITNVTPSGGLAEPGRYDVFLDPGDPLPITVQVTVPKTPKKLDLFLLQDLSGSFGDDISTVQGLVPSFASSVKSIVPDTLFGVGSFVDKPINPFGSSGDYVYKTELALSSSEAALQKTIDRLTSKSGNDGPESQLEALLQTALRASSEVGFRNDAFKVVVLSTDAEFHQAGNFDSQPANNGDAVLDGSPEGTGEDYPKILQVKDALQAANIIPIFAVTSDAKSFYEDLVSDFGFGSVVNLSSDSSNLVNAITAGLSEAFRDITLTAVSDDYGYVQSIVPPSFTDVPQGNSRIFTVNLLADGVGDANDTLGLVAAGFDDTKVNLTIGKSVPEPSAILALLVFSSFGATSVLKRKQQQKATAKT</sequence>
<dbReference type="Gene3D" id="3.40.50.410">
    <property type="entry name" value="von Willebrand factor, type A domain"/>
    <property type="match status" value="1"/>
</dbReference>
<dbReference type="GO" id="GO:0033627">
    <property type="term" value="P:cell adhesion mediated by integrin"/>
    <property type="evidence" value="ECO:0007669"/>
    <property type="project" value="TreeGrafter"/>
</dbReference>
<organism evidence="10 11">
    <name type="scientific">Nostoc flagelliforme CCNUN1</name>
    <dbReference type="NCBI Taxonomy" id="2038116"/>
    <lineage>
        <taxon>Bacteria</taxon>
        <taxon>Bacillati</taxon>
        <taxon>Cyanobacteriota</taxon>
        <taxon>Cyanophyceae</taxon>
        <taxon>Nostocales</taxon>
        <taxon>Nostocaceae</taxon>
        <taxon>Nostoc</taxon>
    </lineage>
</organism>
<dbReference type="RefSeq" id="WP_100901209.1">
    <property type="nucleotide sequence ID" value="NZ_CAWNNC010000001.1"/>
</dbReference>
<feature type="chain" id="PRO_5014662160" evidence="8">
    <location>
        <begin position="34"/>
        <end position="397"/>
    </location>
</feature>
<keyword evidence="11" id="KW-1185">Reference proteome</keyword>
<dbReference type="InterPro" id="IPR002369">
    <property type="entry name" value="Integrin_bsu_VWA"/>
</dbReference>
<comment type="similarity">
    <text evidence="2">Belongs to the integrin beta chain family.</text>
</comment>
<comment type="subcellular location">
    <subcellularLocation>
        <location evidence="1">Membrane</location>
        <topology evidence="1">Single-pass type I membrane protein</topology>
    </subcellularLocation>
</comment>
<evidence type="ECO:0000313" key="11">
    <source>
        <dbReference type="Proteomes" id="UP000232003"/>
    </source>
</evidence>
<dbReference type="Pfam" id="PF00362">
    <property type="entry name" value="Integrin_beta"/>
    <property type="match status" value="1"/>
</dbReference>
<protein>
    <submittedName>
        <fullName evidence="10">Secreted protein containing bacterial Ig-like domain and vWFA domain</fullName>
    </submittedName>
</protein>
<evidence type="ECO:0000256" key="5">
    <source>
        <dbReference type="ARBA" id="ARBA00023136"/>
    </source>
</evidence>
<keyword evidence="8" id="KW-0732">Signal</keyword>
<keyword evidence="5" id="KW-0472">Membrane</keyword>
<gene>
    <name evidence="10" type="ORF">COO91_06532</name>
</gene>
<reference evidence="10 11" key="1">
    <citation type="submission" date="2017-11" db="EMBL/GenBank/DDBJ databases">
        <title>Complete genome of a free-living desiccation-tolerant cyanobacterium and its photosynthetic adaptation to extreme terrestrial habitat.</title>
        <authorList>
            <person name="Shang J."/>
        </authorList>
    </citation>
    <scope>NUCLEOTIDE SEQUENCE [LARGE SCALE GENOMIC DNA]</scope>
    <source>
        <strain evidence="10 11">CCNUN1</strain>
    </source>
</reference>
<dbReference type="OrthoDB" id="476298at2"/>
<dbReference type="GO" id="GO:0009986">
    <property type="term" value="C:cell surface"/>
    <property type="evidence" value="ECO:0007669"/>
    <property type="project" value="TreeGrafter"/>
</dbReference>
<dbReference type="Proteomes" id="UP000232003">
    <property type="component" value="Chromosome"/>
</dbReference>
<dbReference type="GO" id="GO:0016477">
    <property type="term" value="P:cell migration"/>
    <property type="evidence" value="ECO:0007669"/>
    <property type="project" value="TreeGrafter"/>
</dbReference>
<evidence type="ECO:0000256" key="6">
    <source>
        <dbReference type="ARBA" id="ARBA00023157"/>
    </source>
</evidence>
<dbReference type="InterPro" id="IPR036465">
    <property type="entry name" value="vWFA_dom_sf"/>
</dbReference>
<feature type="domain" description="VWFA" evidence="9">
    <location>
        <begin position="78"/>
        <end position="312"/>
    </location>
</feature>
<evidence type="ECO:0000256" key="4">
    <source>
        <dbReference type="ARBA" id="ARBA00023037"/>
    </source>
</evidence>
<dbReference type="KEGG" id="nfl:COO91_06532"/>
<dbReference type="GO" id="GO:0005925">
    <property type="term" value="C:focal adhesion"/>
    <property type="evidence" value="ECO:0007669"/>
    <property type="project" value="TreeGrafter"/>
</dbReference>
<keyword evidence="4" id="KW-0401">Integrin</keyword>
<accession>A0A2K8T0I0</accession>
<evidence type="ECO:0000256" key="1">
    <source>
        <dbReference type="ARBA" id="ARBA00004479"/>
    </source>
</evidence>
<dbReference type="InterPro" id="IPR015812">
    <property type="entry name" value="Integrin_bsu"/>
</dbReference>
<feature type="signal peptide" evidence="8">
    <location>
        <begin position="1"/>
        <end position="33"/>
    </location>
</feature>
<dbReference type="GO" id="GO:0008305">
    <property type="term" value="C:integrin complex"/>
    <property type="evidence" value="ECO:0007669"/>
    <property type="project" value="TreeGrafter"/>
</dbReference>
<evidence type="ECO:0000256" key="3">
    <source>
        <dbReference type="ARBA" id="ARBA00022692"/>
    </source>
</evidence>
<dbReference type="SMART" id="SM00187">
    <property type="entry name" value="INB"/>
    <property type="match status" value="1"/>
</dbReference>
<evidence type="ECO:0000313" key="10">
    <source>
        <dbReference type="EMBL" id="AUB40515.1"/>
    </source>
</evidence>
<evidence type="ECO:0000256" key="2">
    <source>
        <dbReference type="ARBA" id="ARBA00007449"/>
    </source>
</evidence>
<dbReference type="InterPro" id="IPR002035">
    <property type="entry name" value="VWF_A"/>
</dbReference>
<keyword evidence="3" id="KW-0812">Transmembrane</keyword>
<evidence type="ECO:0000259" key="9">
    <source>
        <dbReference type="PROSITE" id="PS50234"/>
    </source>
</evidence>
<proteinExistence type="inferred from homology"/>
<dbReference type="PROSITE" id="PS50234">
    <property type="entry name" value="VWFA"/>
    <property type="match status" value="1"/>
</dbReference>
<evidence type="ECO:0000256" key="7">
    <source>
        <dbReference type="ARBA" id="ARBA00023180"/>
    </source>
</evidence>
<evidence type="ECO:0000256" key="8">
    <source>
        <dbReference type="SAM" id="SignalP"/>
    </source>
</evidence>
<dbReference type="AlphaFoldDB" id="A0A2K8T0I0"/>
<dbReference type="GO" id="GO:0007160">
    <property type="term" value="P:cell-matrix adhesion"/>
    <property type="evidence" value="ECO:0007669"/>
    <property type="project" value="TreeGrafter"/>
</dbReference>
<dbReference type="GO" id="GO:0098609">
    <property type="term" value="P:cell-cell adhesion"/>
    <property type="evidence" value="ECO:0007669"/>
    <property type="project" value="TreeGrafter"/>
</dbReference>